<protein>
    <recommendedName>
        <fullName evidence="11">Isocitrate dehydrogenase [NAD] subunit, mitochondrial</fullName>
    </recommendedName>
</protein>
<keyword evidence="5" id="KW-0479">Metal-binding</keyword>
<comment type="subunit">
    <text evidence="10">Heterooligomer of subunits alpha, beta, and gamma in the apparent ratio of 2:1:1.</text>
</comment>
<comment type="caution">
    <text evidence="13">The sequence shown here is derived from an EMBL/GenBank/DDBJ whole genome shotgun (WGS) entry which is preliminary data.</text>
</comment>
<dbReference type="EMBL" id="JABXBU010002228">
    <property type="protein sequence ID" value="KAF8770119.1"/>
    <property type="molecule type" value="Genomic_DNA"/>
</dbReference>
<dbReference type="GO" id="GO:0006099">
    <property type="term" value="P:tricarboxylic acid cycle"/>
    <property type="evidence" value="ECO:0007669"/>
    <property type="project" value="UniProtKB-UniRule"/>
</dbReference>
<comment type="subcellular location">
    <subcellularLocation>
        <location evidence="11">Mitochondrion</location>
    </subcellularLocation>
</comment>
<evidence type="ECO:0000256" key="4">
    <source>
        <dbReference type="ARBA" id="ARBA00022532"/>
    </source>
</evidence>
<dbReference type="Proteomes" id="UP000807504">
    <property type="component" value="Unassembled WGS sequence"/>
</dbReference>
<evidence type="ECO:0000256" key="6">
    <source>
        <dbReference type="ARBA" id="ARBA00022842"/>
    </source>
</evidence>
<name>A0A8T0EBN8_ARGBR</name>
<comment type="cofactor">
    <cofactor evidence="2">
        <name>Mg(2+)</name>
        <dbReference type="ChEBI" id="CHEBI:18420"/>
    </cofactor>
</comment>
<dbReference type="PROSITE" id="PS00470">
    <property type="entry name" value="IDH_IMDH"/>
    <property type="match status" value="1"/>
</dbReference>
<dbReference type="NCBIfam" id="TIGR00175">
    <property type="entry name" value="mito_nad_idh"/>
    <property type="match status" value="1"/>
</dbReference>
<organism evidence="13 14">
    <name type="scientific">Argiope bruennichi</name>
    <name type="common">Wasp spider</name>
    <name type="synonym">Aranea bruennichi</name>
    <dbReference type="NCBI Taxonomy" id="94029"/>
    <lineage>
        <taxon>Eukaryota</taxon>
        <taxon>Metazoa</taxon>
        <taxon>Ecdysozoa</taxon>
        <taxon>Arthropoda</taxon>
        <taxon>Chelicerata</taxon>
        <taxon>Arachnida</taxon>
        <taxon>Araneae</taxon>
        <taxon>Araneomorphae</taxon>
        <taxon>Entelegynae</taxon>
        <taxon>Araneoidea</taxon>
        <taxon>Araneidae</taxon>
        <taxon>Argiope</taxon>
    </lineage>
</organism>
<keyword evidence="14" id="KW-1185">Reference proteome</keyword>
<evidence type="ECO:0000256" key="8">
    <source>
        <dbReference type="ARBA" id="ARBA00023002"/>
    </source>
</evidence>
<dbReference type="AlphaFoldDB" id="A0A8T0EBN8"/>
<dbReference type="GO" id="GO:0000287">
    <property type="term" value="F:magnesium ion binding"/>
    <property type="evidence" value="ECO:0007669"/>
    <property type="project" value="UniProtKB-UniRule"/>
</dbReference>
<evidence type="ECO:0000256" key="2">
    <source>
        <dbReference type="ARBA" id="ARBA00001946"/>
    </source>
</evidence>
<evidence type="ECO:0000313" key="13">
    <source>
        <dbReference type="EMBL" id="KAF8770119.1"/>
    </source>
</evidence>
<evidence type="ECO:0000256" key="10">
    <source>
        <dbReference type="ARBA" id="ARBA00065927"/>
    </source>
</evidence>
<keyword evidence="4 11" id="KW-0816">Tricarboxylic acid cycle</keyword>
<reference evidence="13" key="1">
    <citation type="journal article" date="2020" name="bioRxiv">
        <title>Chromosome-level reference genome of the European wasp spider Argiope bruennichi: a resource for studies on range expansion and evolutionary adaptation.</title>
        <authorList>
            <person name="Sheffer M.M."/>
            <person name="Hoppe A."/>
            <person name="Krehenwinkel H."/>
            <person name="Uhl G."/>
            <person name="Kuss A.W."/>
            <person name="Jensen L."/>
            <person name="Jensen C."/>
            <person name="Gillespie R.G."/>
            <person name="Hoff K.J."/>
            <person name="Prost S."/>
        </authorList>
    </citation>
    <scope>NUCLEOTIDE SEQUENCE</scope>
</reference>
<evidence type="ECO:0000256" key="3">
    <source>
        <dbReference type="ARBA" id="ARBA00007769"/>
    </source>
</evidence>
<dbReference type="PANTHER" id="PTHR11835">
    <property type="entry name" value="DECARBOXYLATING DEHYDROGENASES-ISOCITRATE, ISOPROPYLMALATE, TARTRATE"/>
    <property type="match status" value="1"/>
</dbReference>
<comment type="cofactor">
    <cofactor evidence="1">
        <name>Mn(2+)</name>
        <dbReference type="ChEBI" id="CHEBI:29035"/>
    </cofactor>
</comment>
<dbReference type="InterPro" id="IPR019818">
    <property type="entry name" value="IsoCit/isopropylmalate_DH_CS"/>
</dbReference>
<dbReference type="SUPFAM" id="SSF53659">
    <property type="entry name" value="Isocitrate/Isopropylmalate dehydrogenase-like"/>
    <property type="match status" value="1"/>
</dbReference>
<keyword evidence="9" id="KW-0520">NAD</keyword>
<evidence type="ECO:0000256" key="5">
    <source>
        <dbReference type="ARBA" id="ARBA00022723"/>
    </source>
</evidence>
<dbReference type="PANTHER" id="PTHR11835:SF34">
    <property type="entry name" value="ISOCITRATE DEHYDROGENASE [NAD] SUBUNIT ALPHA, MITOCHONDRIAL"/>
    <property type="match status" value="1"/>
</dbReference>
<keyword evidence="6" id="KW-0460">Magnesium</keyword>
<dbReference type="Gene3D" id="3.40.718.10">
    <property type="entry name" value="Isopropylmalate Dehydrogenase"/>
    <property type="match status" value="1"/>
</dbReference>
<reference evidence="13" key="2">
    <citation type="submission" date="2020-06" db="EMBL/GenBank/DDBJ databases">
        <authorList>
            <person name="Sheffer M."/>
        </authorList>
    </citation>
    <scope>NUCLEOTIDE SEQUENCE</scope>
</reference>
<keyword evidence="11" id="KW-0496">Mitochondrion</keyword>
<gene>
    <name evidence="13" type="ORF">HNY73_017689</name>
</gene>
<dbReference type="GO" id="GO:0051287">
    <property type="term" value="F:NAD binding"/>
    <property type="evidence" value="ECO:0007669"/>
    <property type="project" value="UniProtKB-UniRule"/>
</dbReference>
<keyword evidence="7 11" id="KW-0809">Transit peptide</keyword>
<feature type="domain" description="Isopropylmalate dehydrogenase-like" evidence="12">
    <location>
        <begin position="34"/>
        <end position="358"/>
    </location>
</feature>
<evidence type="ECO:0000313" key="14">
    <source>
        <dbReference type="Proteomes" id="UP000807504"/>
    </source>
</evidence>
<evidence type="ECO:0000259" key="12">
    <source>
        <dbReference type="SMART" id="SM01329"/>
    </source>
</evidence>
<keyword evidence="8" id="KW-0560">Oxidoreductase</keyword>
<sequence>MANVIRNCLLTKQLSNFKNLRGLQSLRNKSDVRTVTLIPGDGIGPEISVAVQKIFKAANVPIEWEVEDVTPVKGPDGKMGIPQRAIDSINKNTIGLKGPLATPIGKGHRSLNLAIRQAFHLYANVRPCRSIDGVETLYNDVDVVTIRENTEGEYSGIEHEIVPGVVQSIKLITENASLRVAEYAFEYATQNNRKTVTAVHKANIMRMSDGLFLQCCREVAEKHPNIKYEEMYLDTVCLNMVQDPAQFDVLVMPNLYGDILSDLCAGLIGGLGVTPSGNIGKGGAVFESVHGTAPDIAGQDKANPTALLLSAIMMLRHMNLTSYADKISKACFETIKEGKVRTADLGGKAKCSEFTEEICSKIAAL</sequence>
<evidence type="ECO:0000256" key="7">
    <source>
        <dbReference type="ARBA" id="ARBA00022946"/>
    </source>
</evidence>
<proteinExistence type="inferred from homology"/>
<dbReference type="GO" id="GO:0005739">
    <property type="term" value="C:mitochondrion"/>
    <property type="evidence" value="ECO:0007669"/>
    <property type="project" value="UniProtKB-SubCell"/>
</dbReference>
<dbReference type="SMART" id="SM01329">
    <property type="entry name" value="Iso_dh"/>
    <property type="match status" value="1"/>
</dbReference>
<dbReference type="GO" id="GO:0004449">
    <property type="term" value="F:isocitrate dehydrogenase (NAD+) activity"/>
    <property type="evidence" value="ECO:0007669"/>
    <property type="project" value="TreeGrafter"/>
</dbReference>
<accession>A0A8T0EBN8</accession>
<evidence type="ECO:0000256" key="9">
    <source>
        <dbReference type="ARBA" id="ARBA00023027"/>
    </source>
</evidence>
<dbReference type="InterPro" id="IPR004434">
    <property type="entry name" value="Isocitrate_DH_NAD"/>
</dbReference>
<dbReference type="InterPro" id="IPR024084">
    <property type="entry name" value="IsoPropMal-DH-like_dom"/>
</dbReference>
<evidence type="ECO:0000256" key="1">
    <source>
        <dbReference type="ARBA" id="ARBA00001936"/>
    </source>
</evidence>
<comment type="similarity">
    <text evidence="3 11">Belongs to the isocitrate and isopropylmalate dehydrogenases family.</text>
</comment>
<dbReference type="GO" id="GO:0006102">
    <property type="term" value="P:isocitrate metabolic process"/>
    <property type="evidence" value="ECO:0007669"/>
    <property type="project" value="TreeGrafter"/>
</dbReference>
<evidence type="ECO:0000256" key="11">
    <source>
        <dbReference type="RuleBase" id="RU361266"/>
    </source>
</evidence>
<dbReference type="FunFam" id="3.40.718.10:FF:000003">
    <property type="entry name" value="Isocitrate dehydrogenase [NAD] subunit, mitochondrial"/>
    <property type="match status" value="1"/>
</dbReference>
<dbReference type="Pfam" id="PF00180">
    <property type="entry name" value="Iso_dh"/>
    <property type="match status" value="1"/>
</dbReference>